<reference evidence="3" key="1">
    <citation type="submission" date="2014-02" db="EMBL/GenBank/DDBJ databases">
        <title>Expanding our view of genomic diversity in Candidatus Accumulibacter clades.</title>
        <authorList>
            <person name="Skennerton C.T."/>
            <person name="Barr J.J."/>
            <person name="Slater F.R."/>
            <person name="Bond P.L."/>
            <person name="Tyson G.W."/>
        </authorList>
    </citation>
    <scope>NUCLEOTIDE SEQUENCE [LARGE SCALE GENOMIC DNA]</scope>
</reference>
<proteinExistence type="predicted"/>
<protein>
    <submittedName>
        <fullName evidence="3">Uncharacterized protein</fullName>
    </submittedName>
</protein>
<evidence type="ECO:0000313" key="4">
    <source>
        <dbReference type="Proteomes" id="UP000022141"/>
    </source>
</evidence>
<dbReference type="eggNOG" id="COG2911">
    <property type="taxonomic scope" value="Bacteria"/>
</dbReference>
<accession>A0A011RFT6</accession>
<evidence type="ECO:0000313" key="3">
    <source>
        <dbReference type="EMBL" id="EXI90084.1"/>
    </source>
</evidence>
<evidence type="ECO:0000256" key="1">
    <source>
        <dbReference type="SAM" id="MobiDB-lite"/>
    </source>
</evidence>
<organism evidence="3 4">
    <name type="scientific">Accumulibacter regalis</name>
    <dbReference type="NCBI Taxonomy" id="522306"/>
    <lineage>
        <taxon>Bacteria</taxon>
        <taxon>Pseudomonadati</taxon>
        <taxon>Pseudomonadota</taxon>
        <taxon>Betaproteobacteria</taxon>
        <taxon>Candidatus Accumulibacter</taxon>
    </lineage>
</organism>
<keyword evidence="2" id="KW-1133">Transmembrane helix</keyword>
<keyword evidence="4" id="KW-1185">Reference proteome</keyword>
<gene>
    <name evidence="3" type="ORF">AW11_01118</name>
</gene>
<dbReference type="PATRIC" id="fig|1454004.3.peg.1172"/>
<dbReference type="AlphaFoldDB" id="A0A011RFT6"/>
<comment type="caution">
    <text evidence="3">The sequence shown here is derived from an EMBL/GenBank/DDBJ whole genome shotgun (WGS) entry which is preliminary data.</text>
</comment>
<feature type="region of interest" description="Disordered" evidence="1">
    <location>
        <begin position="148"/>
        <end position="201"/>
    </location>
</feature>
<keyword evidence="2" id="KW-0812">Transmembrane</keyword>
<dbReference type="Proteomes" id="UP000022141">
    <property type="component" value="Unassembled WGS sequence"/>
</dbReference>
<feature type="transmembrane region" description="Helical" evidence="2">
    <location>
        <begin position="39"/>
        <end position="62"/>
    </location>
</feature>
<feature type="compositionally biased region" description="Low complexity" evidence="1">
    <location>
        <begin position="149"/>
        <end position="163"/>
    </location>
</feature>
<sequence>MHLSEVVCRAGFARPLERVLTEQRMEQAMVRGNPELRNWLIKAFAFVAVLEIAYLLAGNLLLNGRFLPQMLSRDPDRLSIEWVSAWTLVPGHLRVTGLTLRGQTAQQQWWLSMDYGEARLALGSLFARTFRLQGVQVDNMTAGVRDRLAPAPATDPASTPATAGELPSASVAAQADATPPLPTRPASTMSQPDAAAQTLTPPAAEAASEWSGWSIAVSNAEMAQIQELEVNGYHFSGQARLRIDDFTYRLDGPLAMARGRVQLESGKLLRASELLASDLQGDVDIGVDGFVPGDNPGAGAARFVSGRIGVTGDLTSFGFIDAYLSSSQWLQLDGSGRLQASLRIEHGTLMEGSELSIESPDLTLVLDERLASGAGERHLVQGAGRVHGDVRVEQGTGQTRLQVDLRDVAMRRLPQKQLFLHAEGFHLGLTAAPVNLSERPGEASVSMQWREAVMPDIALLNSYLPGGLPFRLTSGKARLNGQLTYAQQQVFGSFELAGEKISGIVFDKSVVGTLAVDLTIKQADFKNRLLDLSGTRIRMQASEQGTAGAAGPAALQTELKLVRAQLVSALSLDELRQYSGQPPLSGEVKLEGTVANIDFLNAFLAQRHALEFGGGGRLQADLLLNDGQLASPSSVTVESDRLVSRFSGFEASGAGGVSAGIRTRAGAEEMRIDMALREMQIRQLKGGAVFLRGKGLQLTATSPPPDGRTRRIEPTAVLTWQDALMPDVALLNSYFPGQPPFSLGSGTARSSGRLDYAGRKLSGRVNLAGENIAGVLFMEPVVGQLAVDLVIRKADPAGGLLDLSGSSVQMQAATAEAAAGGGAPLQTRITVTEARFKSSPLSAKMARLAPLSGVVKLEGSVANIAFLNSFLHGDQGLAFSGDARMTAELRLSEGKVAPGSNLNAESDHLVSRFLDFEASGSGVLKAAIQGDRGAPEARMEGFLKRFGLRRIDDQVPYVKGRDFRITTVGKRFDSVHGLRDLETVITLGSAEIPDISIYNTYLPKEGGVSIGAGKATLAADFRLSGVTGSAKLEMQASGVEVHVKEQTIKGDLRISTRLSEGNLEKMSFDAAGTQLRIDNGSLESEGSAHDNLWWGQIDIDRGRMTWKRPLKLDAQISLRLRDSGLLVHLFVKQTKEQQWLNELLTIRDVSGHSEVHLNDKAIVLSNARISGEKLLVLANLRLREEKMRGGLYASYGILGVGIELKGDERSWKVLNPRQWYDRYSAAFSAE</sequence>
<name>A0A011RFT6_ACCRE</name>
<dbReference type="STRING" id="1454004.AW11_01118"/>
<evidence type="ECO:0000256" key="2">
    <source>
        <dbReference type="SAM" id="Phobius"/>
    </source>
</evidence>
<keyword evidence="2" id="KW-0472">Membrane</keyword>
<dbReference type="EMBL" id="JEMY01000010">
    <property type="protein sequence ID" value="EXI90084.1"/>
    <property type="molecule type" value="Genomic_DNA"/>
</dbReference>